<gene>
    <name evidence="1" type="ORF">Tcan_04672</name>
</gene>
<dbReference type="Proteomes" id="UP000031036">
    <property type="component" value="Unassembled WGS sequence"/>
</dbReference>
<proteinExistence type="predicted"/>
<keyword evidence="2" id="KW-1185">Reference proteome</keyword>
<name>A0A0B2UUK8_TOXCA</name>
<reference evidence="1 2" key="1">
    <citation type="submission" date="2014-11" db="EMBL/GenBank/DDBJ databases">
        <title>Genetic blueprint of the zoonotic pathogen Toxocara canis.</title>
        <authorList>
            <person name="Zhu X.-Q."/>
            <person name="Korhonen P.K."/>
            <person name="Cai H."/>
            <person name="Young N.D."/>
            <person name="Nejsum P."/>
            <person name="von Samson-Himmelstjerna G."/>
            <person name="Boag P.R."/>
            <person name="Tan P."/>
            <person name="Li Q."/>
            <person name="Min J."/>
            <person name="Yang Y."/>
            <person name="Wang X."/>
            <person name="Fang X."/>
            <person name="Hall R.S."/>
            <person name="Hofmann A."/>
            <person name="Sternberg P.W."/>
            <person name="Jex A.R."/>
            <person name="Gasser R.B."/>
        </authorList>
    </citation>
    <scope>NUCLEOTIDE SEQUENCE [LARGE SCALE GENOMIC DNA]</scope>
    <source>
        <strain evidence="1">PN_DK_2014</strain>
    </source>
</reference>
<dbReference type="EMBL" id="JPKZ01002826">
    <property type="protein sequence ID" value="KHN74756.1"/>
    <property type="molecule type" value="Genomic_DNA"/>
</dbReference>
<evidence type="ECO:0000313" key="1">
    <source>
        <dbReference type="EMBL" id="KHN74756.1"/>
    </source>
</evidence>
<protein>
    <submittedName>
        <fullName evidence="1">PCI domain-containing protein 2-like protein</fullName>
    </submittedName>
</protein>
<organism evidence="1 2">
    <name type="scientific">Toxocara canis</name>
    <name type="common">Canine roundworm</name>
    <dbReference type="NCBI Taxonomy" id="6265"/>
    <lineage>
        <taxon>Eukaryota</taxon>
        <taxon>Metazoa</taxon>
        <taxon>Ecdysozoa</taxon>
        <taxon>Nematoda</taxon>
        <taxon>Chromadorea</taxon>
        <taxon>Rhabditida</taxon>
        <taxon>Spirurina</taxon>
        <taxon>Ascaridomorpha</taxon>
        <taxon>Ascaridoidea</taxon>
        <taxon>Toxocaridae</taxon>
        <taxon>Toxocara</taxon>
    </lineage>
</organism>
<dbReference type="AlphaFoldDB" id="A0A0B2UUK8"/>
<accession>A0A0B2UUK8</accession>
<dbReference type="STRING" id="6265.A0A0B2UUK8"/>
<sequence>MTVVRSLSDYFKTLNTLLGAESWRMAEEAAKFFSIKGAHTQCKFLQIETAAVERRPQIDSVFDDLACLHLMVLHALSKNKFAHAFSTQAQVHQQVTT</sequence>
<evidence type="ECO:0000313" key="2">
    <source>
        <dbReference type="Proteomes" id="UP000031036"/>
    </source>
</evidence>
<comment type="caution">
    <text evidence="1">The sequence shown here is derived from an EMBL/GenBank/DDBJ whole genome shotgun (WGS) entry which is preliminary data.</text>
</comment>